<evidence type="ECO:0008006" key="5">
    <source>
        <dbReference type="Google" id="ProtNLM"/>
    </source>
</evidence>
<dbReference type="Proteomes" id="UP000646827">
    <property type="component" value="Unassembled WGS sequence"/>
</dbReference>
<feature type="region of interest" description="Disordered" evidence="1">
    <location>
        <begin position="320"/>
        <end position="340"/>
    </location>
</feature>
<evidence type="ECO:0000256" key="2">
    <source>
        <dbReference type="SAM" id="Phobius"/>
    </source>
</evidence>
<dbReference type="InterPro" id="IPR036305">
    <property type="entry name" value="RGS_sf"/>
</dbReference>
<accession>A0A8H7SD96</accession>
<dbReference type="InterPro" id="IPR044926">
    <property type="entry name" value="RGS_subdomain_2"/>
</dbReference>
<evidence type="ECO:0000313" key="4">
    <source>
        <dbReference type="Proteomes" id="UP000646827"/>
    </source>
</evidence>
<feature type="transmembrane region" description="Helical" evidence="2">
    <location>
        <begin position="264"/>
        <end position="282"/>
    </location>
</feature>
<keyword evidence="4" id="KW-1185">Reference proteome</keyword>
<feature type="compositionally biased region" description="Basic residues" evidence="1">
    <location>
        <begin position="418"/>
        <end position="451"/>
    </location>
</feature>
<dbReference type="AlphaFoldDB" id="A0A8H7SD96"/>
<feature type="transmembrane region" description="Helical" evidence="2">
    <location>
        <begin position="40"/>
        <end position="61"/>
    </location>
</feature>
<feature type="transmembrane region" description="Helical" evidence="2">
    <location>
        <begin position="189"/>
        <end position="210"/>
    </location>
</feature>
<keyword evidence="2" id="KW-0472">Membrane</keyword>
<feature type="compositionally biased region" description="Low complexity" evidence="1">
    <location>
        <begin position="399"/>
        <end position="408"/>
    </location>
</feature>
<keyword evidence="2" id="KW-0812">Transmembrane</keyword>
<evidence type="ECO:0000256" key="1">
    <source>
        <dbReference type="SAM" id="MobiDB-lite"/>
    </source>
</evidence>
<comment type="caution">
    <text evidence="3">The sequence shown here is derived from an EMBL/GenBank/DDBJ whole genome shotgun (WGS) entry which is preliminary data.</text>
</comment>
<evidence type="ECO:0000313" key="3">
    <source>
        <dbReference type="EMBL" id="KAG2227021.1"/>
    </source>
</evidence>
<organism evidence="3 4">
    <name type="scientific">Circinella minor</name>
    <dbReference type="NCBI Taxonomy" id="1195481"/>
    <lineage>
        <taxon>Eukaryota</taxon>
        <taxon>Fungi</taxon>
        <taxon>Fungi incertae sedis</taxon>
        <taxon>Mucoromycota</taxon>
        <taxon>Mucoromycotina</taxon>
        <taxon>Mucoromycetes</taxon>
        <taxon>Mucorales</taxon>
        <taxon>Lichtheimiaceae</taxon>
        <taxon>Circinella</taxon>
    </lineage>
</organism>
<proteinExistence type="predicted"/>
<reference evidence="3 4" key="1">
    <citation type="submission" date="2020-12" db="EMBL/GenBank/DDBJ databases">
        <title>Metabolic potential, ecology and presence of endohyphal bacteria is reflected in genomic diversity of Mucoromycotina.</title>
        <authorList>
            <person name="Muszewska A."/>
            <person name="Okrasinska A."/>
            <person name="Steczkiewicz K."/>
            <person name="Drgas O."/>
            <person name="Orlowska M."/>
            <person name="Perlinska-Lenart U."/>
            <person name="Aleksandrzak-Piekarczyk T."/>
            <person name="Szatraj K."/>
            <person name="Zielenkiewicz U."/>
            <person name="Pilsyk S."/>
            <person name="Malc E."/>
            <person name="Mieczkowski P."/>
            <person name="Kruszewska J.S."/>
            <person name="Biernat P."/>
            <person name="Pawlowska J."/>
        </authorList>
    </citation>
    <scope>NUCLEOTIDE SEQUENCE [LARGE SCALE GENOMIC DNA]</scope>
    <source>
        <strain evidence="3 4">CBS 142.35</strain>
    </source>
</reference>
<feature type="transmembrane region" description="Helical" evidence="2">
    <location>
        <begin position="91"/>
        <end position="112"/>
    </location>
</feature>
<dbReference type="Gene3D" id="1.10.167.10">
    <property type="entry name" value="Regulator of G-protein Signalling 4, domain 2"/>
    <property type="match status" value="2"/>
</dbReference>
<name>A0A8H7SD96_9FUNG</name>
<keyword evidence="2" id="KW-1133">Transmembrane helix</keyword>
<dbReference type="EMBL" id="JAEPRB010000011">
    <property type="protein sequence ID" value="KAG2227021.1"/>
    <property type="molecule type" value="Genomic_DNA"/>
</dbReference>
<protein>
    <recommendedName>
        <fullName evidence="5">RGS domain-containing protein</fullName>
    </recommendedName>
</protein>
<dbReference type="SUPFAM" id="SSF48097">
    <property type="entry name" value="Regulator of G-protein signaling, RGS"/>
    <property type="match status" value="1"/>
</dbReference>
<gene>
    <name evidence="3" type="ORF">INT45_006428</name>
</gene>
<feature type="transmembrane region" description="Helical" evidence="2">
    <location>
        <begin position="222"/>
        <end position="244"/>
    </location>
</feature>
<feature type="transmembrane region" description="Helical" evidence="2">
    <location>
        <begin position="155"/>
        <end position="177"/>
    </location>
</feature>
<feature type="region of interest" description="Disordered" evidence="1">
    <location>
        <begin position="399"/>
        <end position="451"/>
    </location>
</feature>
<dbReference type="OrthoDB" id="196547at2759"/>
<sequence length="587" mass="68577">MFAFHIGIPFLHKFDCAQFPPDDYEACALQNDRLMIAARIYFSLAIVNFVYVIVTTTLLIYRTAIAFRYSDKKHDLLDKEIQRRPLRQRGLFTSILNSIGHLLLCWSTYRLYILIRLGTLKQLFLNKTARIMTDPKYRWFMKHKNFQTLNANRGLPIYVIGLILIVTFCALTEVLVLPEIRCKDFYGNYLIMAVLGLFFVIICPFIWWRLRDSKDLHGIRNEILVQLIVSVPCIIMYIVWTGVFQSPYSENPSAPRVMFSPGNWAVIMTLTGHTFFIIIPLIKSFKKNKDLPSDPFDTNTYNIGRHDTVVGLESTQQLPLSPSIRRDPQTDLPNLRGTKPHYELTKDGLEEALNDPEAVKILEKLAAKDFSVENILFYEEYLNLRRKVIDSQRLQQQQQQYQQYQQQQGEPSSSTAPLHHHHHHHYHHHYHHHHHHHHHHRHQHRHEWHQHRHRYCDMPNISNIALSSTASLTSIPIESDEERTTTVRQPETHCIPDNCITDCITLYQTFIPDSAPLQINISANARKLIEAKMTVHSNQSSRSPSTSSSRENICIDESNFTLDMFEKARSEVFWNIFTSVFPQFVSM</sequence>